<organism evidence="1 2">
    <name type="scientific">Nocardioides soli</name>
    <dbReference type="NCBI Taxonomy" id="1036020"/>
    <lineage>
        <taxon>Bacteria</taxon>
        <taxon>Bacillati</taxon>
        <taxon>Actinomycetota</taxon>
        <taxon>Actinomycetes</taxon>
        <taxon>Propionibacteriales</taxon>
        <taxon>Nocardioidaceae</taxon>
        <taxon>Nocardioides</taxon>
    </lineage>
</organism>
<reference evidence="1 2" key="1">
    <citation type="submission" date="2020-08" db="EMBL/GenBank/DDBJ databases">
        <title>Sequencing the genomes of 1000 actinobacteria strains.</title>
        <authorList>
            <person name="Klenk H.-P."/>
        </authorList>
    </citation>
    <scope>NUCLEOTIDE SEQUENCE [LARGE SCALE GENOMIC DNA]</scope>
    <source>
        <strain evidence="1 2">DSM 105498</strain>
    </source>
</reference>
<dbReference type="AlphaFoldDB" id="A0A7W4VY11"/>
<dbReference type="Proteomes" id="UP000589626">
    <property type="component" value="Unassembled WGS sequence"/>
</dbReference>
<sequence>MFSEGMGMRNSLRRSAVVGSIVGAVVGILAPAAYADTWYSAWKDFTSNGVNYQNRAGAIRSDDLDPTEFVGSTVRRVTGDAPINRMGARARAYFQSDALCAAGTWVYNDVATHAWTVWYVHPCRAFIYSRGQTRTWIPSGYDTLQTYKTVVFNSY</sequence>
<accession>A0A7W4VY11</accession>
<protein>
    <submittedName>
        <fullName evidence="1">Uncharacterized protein</fullName>
    </submittedName>
</protein>
<keyword evidence="2" id="KW-1185">Reference proteome</keyword>
<evidence type="ECO:0000313" key="1">
    <source>
        <dbReference type="EMBL" id="MBB3043867.1"/>
    </source>
</evidence>
<name>A0A7W4VY11_9ACTN</name>
<comment type="caution">
    <text evidence="1">The sequence shown here is derived from an EMBL/GenBank/DDBJ whole genome shotgun (WGS) entry which is preliminary data.</text>
</comment>
<dbReference type="RefSeq" id="WP_183593632.1">
    <property type="nucleotide sequence ID" value="NZ_JACHWR010000002.1"/>
</dbReference>
<proteinExistence type="predicted"/>
<evidence type="ECO:0000313" key="2">
    <source>
        <dbReference type="Proteomes" id="UP000589626"/>
    </source>
</evidence>
<gene>
    <name evidence="1" type="ORF">FHU40_003685</name>
</gene>
<dbReference type="EMBL" id="JACHWR010000002">
    <property type="protein sequence ID" value="MBB3043867.1"/>
    <property type="molecule type" value="Genomic_DNA"/>
</dbReference>